<evidence type="ECO:0000256" key="2">
    <source>
        <dbReference type="ARBA" id="ARBA00008564"/>
    </source>
</evidence>
<evidence type="ECO:0000256" key="7">
    <source>
        <dbReference type="SAM" id="Phobius"/>
    </source>
</evidence>
<dbReference type="Pfam" id="PF02361">
    <property type="entry name" value="CbiQ"/>
    <property type="match status" value="1"/>
</dbReference>
<evidence type="ECO:0000256" key="5">
    <source>
        <dbReference type="ARBA" id="ARBA00022989"/>
    </source>
</evidence>
<dbReference type="InterPro" id="IPR003339">
    <property type="entry name" value="ABC/ECF_trnsptr_transmembrane"/>
</dbReference>
<reference evidence="9" key="1">
    <citation type="journal article" date="2019" name="Int. J. Syst. Evol. Microbiol.">
        <title>The Global Catalogue of Microorganisms (GCM) 10K type strain sequencing project: providing services to taxonomists for standard genome sequencing and annotation.</title>
        <authorList>
            <consortium name="The Broad Institute Genomics Platform"/>
            <consortium name="The Broad Institute Genome Sequencing Center for Infectious Disease"/>
            <person name="Wu L."/>
            <person name="Ma J."/>
        </authorList>
    </citation>
    <scope>NUCLEOTIDE SEQUENCE [LARGE SCALE GENOMIC DNA]</scope>
    <source>
        <strain evidence="9">JCM 17551</strain>
    </source>
</reference>
<keyword evidence="4 7" id="KW-0812">Transmembrane</keyword>
<feature type="transmembrane region" description="Helical" evidence="7">
    <location>
        <begin position="105"/>
        <end position="124"/>
    </location>
</feature>
<evidence type="ECO:0000256" key="3">
    <source>
        <dbReference type="ARBA" id="ARBA00022475"/>
    </source>
</evidence>
<proteinExistence type="inferred from homology"/>
<evidence type="ECO:0000313" key="9">
    <source>
        <dbReference type="Proteomes" id="UP001501565"/>
    </source>
</evidence>
<dbReference type="InterPro" id="IPR051611">
    <property type="entry name" value="ECF_transporter_component"/>
</dbReference>
<accession>A0ABP7MG60</accession>
<dbReference type="NCBIfam" id="TIGR02454">
    <property type="entry name" value="ECF_T_CbiQ"/>
    <property type="match status" value="1"/>
</dbReference>
<dbReference type="Proteomes" id="UP001501565">
    <property type="component" value="Unassembled WGS sequence"/>
</dbReference>
<organism evidence="8 9">
    <name type="scientific">Litoribacillus peritrichatus</name>
    <dbReference type="NCBI Taxonomy" id="718191"/>
    <lineage>
        <taxon>Bacteria</taxon>
        <taxon>Pseudomonadati</taxon>
        <taxon>Pseudomonadota</taxon>
        <taxon>Gammaproteobacteria</taxon>
        <taxon>Oceanospirillales</taxon>
        <taxon>Oceanospirillaceae</taxon>
        <taxon>Litoribacillus</taxon>
    </lineage>
</organism>
<keyword evidence="6 7" id="KW-0472">Membrane</keyword>
<dbReference type="PANTHER" id="PTHR34857:SF2">
    <property type="entry name" value="SLL0384 PROTEIN"/>
    <property type="match status" value="1"/>
</dbReference>
<dbReference type="InterPro" id="IPR012809">
    <property type="entry name" value="ECF_CbiQ"/>
</dbReference>
<evidence type="ECO:0000256" key="6">
    <source>
        <dbReference type="ARBA" id="ARBA00023136"/>
    </source>
</evidence>
<protein>
    <submittedName>
        <fullName evidence="8">Cobalt ECF transporter T component CbiQ</fullName>
    </submittedName>
</protein>
<comment type="subcellular location">
    <subcellularLocation>
        <location evidence="1">Cell membrane</location>
        <topology evidence="1">Multi-pass membrane protein</topology>
    </subcellularLocation>
</comment>
<gene>
    <name evidence="8" type="primary">cbiQ</name>
    <name evidence="8" type="ORF">GCM10022277_16830</name>
</gene>
<keyword evidence="5 7" id="KW-1133">Transmembrane helix</keyword>
<keyword evidence="9" id="KW-1185">Reference proteome</keyword>
<feature type="transmembrane region" description="Helical" evidence="7">
    <location>
        <begin position="230"/>
        <end position="248"/>
    </location>
</feature>
<evidence type="ECO:0000313" key="8">
    <source>
        <dbReference type="EMBL" id="GAA3921590.1"/>
    </source>
</evidence>
<dbReference type="PANTHER" id="PTHR34857">
    <property type="entry name" value="SLL0384 PROTEIN"/>
    <property type="match status" value="1"/>
</dbReference>
<comment type="caution">
    <text evidence="8">The sequence shown here is derived from an EMBL/GenBank/DDBJ whole genome shotgun (WGS) entry which is preliminary data.</text>
</comment>
<evidence type="ECO:0000256" key="1">
    <source>
        <dbReference type="ARBA" id="ARBA00004651"/>
    </source>
</evidence>
<dbReference type="CDD" id="cd16914">
    <property type="entry name" value="EcfT"/>
    <property type="match status" value="1"/>
</dbReference>
<sequence length="249" mass="28294">MTRLETKDEFIWLDRFDPRARILAAIMIALVVIFLSGITTLVAGFVAALFLVLSIGFDYQTLIKRLLAFEGFVLLLIGFLPFTVSGDSLFVVFGWTASEQGVDRAVVIFLRSNIIVLSMLSLLGTLEPEELGHGMSRLGVPQKFAHLFLMTARYLDVLLDEYQRLRLAMKARAFHARTDLHTWRSYGWLIGMLLVRSMERSQRVVKAMKCRGFQGQFYLLDDRVWRAGDSLAMGCLALVLLFLCLVEFL</sequence>
<keyword evidence="3" id="KW-1003">Cell membrane</keyword>
<dbReference type="EMBL" id="BAABBN010000004">
    <property type="protein sequence ID" value="GAA3921590.1"/>
    <property type="molecule type" value="Genomic_DNA"/>
</dbReference>
<feature type="transmembrane region" description="Helical" evidence="7">
    <location>
        <begin position="21"/>
        <end position="52"/>
    </location>
</feature>
<feature type="transmembrane region" description="Helical" evidence="7">
    <location>
        <begin position="72"/>
        <end position="93"/>
    </location>
</feature>
<comment type="similarity">
    <text evidence="2">Belongs to the CbiQ family.</text>
</comment>
<evidence type="ECO:0000256" key="4">
    <source>
        <dbReference type="ARBA" id="ARBA00022692"/>
    </source>
</evidence>
<name>A0ABP7MG60_9GAMM</name>